<evidence type="ECO:0000256" key="2">
    <source>
        <dbReference type="ARBA" id="ARBA00022741"/>
    </source>
</evidence>
<protein>
    <submittedName>
        <fullName evidence="5">ABC transporter ATP-binding protein</fullName>
    </submittedName>
</protein>
<dbReference type="SMART" id="SM00382">
    <property type="entry name" value="AAA"/>
    <property type="match status" value="1"/>
</dbReference>
<dbReference type="InterPro" id="IPR015854">
    <property type="entry name" value="ABC_transpr_LolD-like"/>
</dbReference>
<proteinExistence type="predicted"/>
<dbReference type="InterPro" id="IPR017911">
    <property type="entry name" value="MacB-like_ATP-bd"/>
</dbReference>
<dbReference type="PROSITE" id="PS50893">
    <property type="entry name" value="ABC_TRANSPORTER_2"/>
    <property type="match status" value="1"/>
</dbReference>
<sequence length="231" mass="24151">MSPILTARDLTKTFGVQPALRGVDLDLHEGEIVAVRGRSGCGKSTLLHCLSGIVRPDGGQVHFRGERLDDTGEAYRSTLRRTRFGVLLQHGHLVAELTSAENVALPLLLGGGSRRAALAAADTWLGRLGVAEAAEQIPGRLSGGQLQRVALARAMVTQPEVLFADEPTGALDSLAGELVMQLLTRVAREQGTAVVVVTHDATIAAYAERELVLRDGAVDPTGLGVAVGAGA</sequence>
<dbReference type="InterPro" id="IPR003593">
    <property type="entry name" value="AAA+_ATPase"/>
</dbReference>
<dbReference type="RefSeq" id="WP_376807421.1">
    <property type="nucleotide sequence ID" value="NZ_JBHTAC010000016.1"/>
</dbReference>
<dbReference type="EMBL" id="JBHTAC010000016">
    <property type="protein sequence ID" value="MFC7244374.1"/>
    <property type="molecule type" value="Genomic_DNA"/>
</dbReference>
<feature type="domain" description="ABC transporter" evidence="4">
    <location>
        <begin position="5"/>
        <end position="229"/>
    </location>
</feature>
<dbReference type="InterPro" id="IPR017871">
    <property type="entry name" value="ABC_transporter-like_CS"/>
</dbReference>
<dbReference type="GO" id="GO:0005524">
    <property type="term" value="F:ATP binding"/>
    <property type="evidence" value="ECO:0007669"/>
    <property type="project" value="UniProtKB-KW"/>
</dbReference>
<keyword evidence="3 5" id="KW-0067">ATP-binding</keyword>
<organism evidence="5 6">
    <name type="scientific">Catellatospora aurea</name>
    <dbReference type="NCBI Taxonomy" id="1337874"/>
    <lineage>
        <taxon>Bacteria</taxon>
        <taxon>Bacillati</taxon>
        <taxon>Actinomycetota</taxon>
        <taxon>Actinomycetes</taxon>
        <taxon>Micromonosporales</taxon>
        <taxon>Micromonosporaceae</taxon>
        <taxon>Catellatospora</taxon>
    </lineage>
</organism>
<dbReference type="SUPFAM" id="SSF52540">
    <property type="entry name" value="P-loop containing nucleoside triphosphate hydrolases"/>
    <property type="match status" value="1"/>
</dbReference>
<keyword evidence="6" id="KW-1185">Reference proteome</keyword>
<evidence type="ECO:0000259" key="4">
    <source>
        <dbReference type="PROSITE" id="PS50893"/>
    </source>
</evidence>
<keyword evidence="2" id="KW-0547">Nucleotide-binding</keyword>
<gene>
    <name evidence="5" type="ORF">ACFQO7_18010</name>
</gene>
<accession>A0ABW2GZG0</accession>
<dbReference type="PROSITE" id="PS00211">
    <property type="entry name" value="ABC_TRANSPORTER_1"/>
    <property type="match status" value="1"/>
</dbReference>
<evidence type="ECO:0000256" key="1">
    <source>
        <dbReference type="ARBA" id="ARBA00022448"/>
    </source>
</evidence>
<dbReference type="Pfam" id="PF00005">
    <property type="entry name" value="ABC_tran"/>
    <property type="match status" value="1"/>
</dbReference>
<evidence type="ECO:0000256" key="3">
    <source>
        <dbReference type="ARBA" id="ARBA00022840"/>
    </source>
</evidence>
<keyword evidence="1" id="KW-0813">Transport</keyword>
<comment type="caution">
    <text evidence="5">The sequence shown here is derived from an EMBL/GenBank/DDBJ whole genome shotgun (WGS) entry which is preliminary data.</text>
</comment>
<dbReference type="Proteomes" id="UP001596392">
    <property type="component" value="Unassembled WGS sequence"/>
</dbReference>
<dbReference type="InterPro" id="IPR003439">
    <property type="entry name" value="ABC_transporter-like_ATP-bd"/>
</dbReference>
<dbReference type="InterPro" id="IPR027417">
    <property type="entry name" value="P-loop_NTPase"/>
</dbReference>
<evidence type="ECO:0000313" key="6">
    <source>
        <dbReference type="Proteomes" id="UP001596392"/>
    </source>
</evidence>
<dbReference type="PANTHER" id="PTHR24220">
    <property type="entry name" value="IMPORT ATP-BINDING PROTEIN"/>
    <property type="match status" value="1"/>
</dbReference>
<dbReference type="Gene3D" id="3.40.50.300">
    <property type="entry name" value="P-loop containing nucleotide triphosphate hydrolases"/>
    <property type="match status" value="1"/>
</dbReference>
<name>A0ABW2GZG0_9ACTN</name>
<dbReference type="CDD" id="cd03255">
    <property type="entry name" value="ABC_MJ0796_LolCDE_FtsE"/>
    <property type="match status" value="1"/>
</dbReference>
<dbReference type="PANTHER" id="PTHR24220:SF685">
    <property type="entry name" value="ABC TRANSPORTER RELATED"/>
    <property type="match status" value="1"/>
</dbReference>
<reference evidence="6" key="1">
    <citation type="journal article" date="2019" name="Int. J. Syst. Evol. Microbiol.">
        <title>The Global Catalogue of Microorganisms (GCM) 10K type strain sequencing project: providing services to taxonomists for standard genome sequencing and annotation.</title>
        <authorList>
            <consortium name="The Broad Institute Genomics Platform"/>
            <consortium name="The Broad Institute Genome Sequencing Center for Infectious Disease"/>
            <person name="Wu L."/>
            <person name="Ma J."/>
        </authorList>
    </citation>
    <scope>NUCLEOTIDE SEQUENCE [LARGE SCALE GENOMIC DNA]</scope>
    <source>
        <strain evidence="6">CGMCC 1.9106</strain>
    </source>
</reference>
<evidence type="ECO:0000313" key="5">
    <source>
        <dbReference type="EMBL" id="MFC7244374.1"/>
    </source>
</evidence>